<sequence length="378" mass="41483">MPALTAAQLAAWDETLQPAIYGVCITFFVLGNISVPMRIWSQWQIHRKAMREDYFLIAALISADVVTLATLIAARNGFGQHVWRVEATAIDAGDKTLSNMQSIFTGIWLTSVFNGPCLISIKLGLLLFYRRLFYTSQKWLAIGWWANLIYAVAWAIGSTVFFILQCSPTSYYWERLNPTLHITGKCRSATHIVAIPLILSTVSDAAILILPIFVLAGLRLTAQTKLGLVALFGFGFIAVGCGIARLIVLEVDTENTTDPTYGTVAFEILNVVELNLAIICACIVPIFSNMRRLINGDSAKATSTPHLAKQTYGFYRQGEPARSQASEYLHLSEYPDNQPGVTSSATKNFSRSFSSSGNGDAPLNGVIQVKTELHFSSV</sequence>
<organism evidence="8 9">
    <name type="scientific">Talaromyces proteolyticus</name>
    <dbReference type="NCBI Taxonomy" id="1131652"/>
    <lineage>
        <taxon>Eukaryota</taxon>
        <taxon>Fungi</taxon>
        <taxon>Dikarya</taxon>
        <taxon>Ascomycota</taxon>
        <taxon>Pezizomycotina</taxon>
        <taxon>Eurotiomycetes</taxon>
        <taxon>Eurotiomycetidae</taxon>
        <taxon>Eurotiales</taxon>
        <taxon>Trichocomaceae</taxon>
        <taxon>Talaromyces</taxon>
        <taxon>Talaromyces sect. Bacilispori</taxon>
    </lineage>
</organism>
<dbReference type="PANTHER" id="PTHR33048:SF146">
    <property type="entry name" value="INTEGRAL MEMBRANE PROTEIN"/>
    <property type="match status" value="1"/>
</dbReference>
<feature type="domain" description="Rhodopsin" evidence="7">
    <location>
        <begin position="37"/>
        <end position="286"/>
    </location>
</feature>
<accession>A0AAD4L205</accession>
<feature type="transmembrane region" description="Helical" evidence="6">
    <location>
        <begin position="193"/>
        <end position="216"/>
    </location>
</feature>
<comment type="caution">
    <text evidence="8">The sequence shown here is derived from an EMBL/GenBank/DDBJ whole genome shotgun (WGS) entry which is preliminary data.</text>
</comment>
<feature type="transmembrane region" description="Helical" evidence="6">
    <location>
        <begin position="268"/>
        <end position="287"/>
    </location>
</feature>
<evidence type="ECO:0000256" key="5">
    <source>
        <dbReference type="ARBA" id="ARBA00038359"/>
    </source>
</evidence>
<comment type="subcellular location">
    <subcellularLocation>
        <location evidence="1">Membrane</location>
        <topology evidence="1">Multi-pass membrane protein</topology>
    </subcellularLocation>
</comment>
<name>A0AAD4L205_9EURO</name>
<dbReference type="Pfam" id="PF20684">
    <property type="entry name" value="Fung_rhodopsin"/>
    <property type="match status" value="1"/>
</dbReference>
<reference evidence="8" key="1">
    <citation type="submission" date="2021-12" db="EMBL/GenBank/DDBJ databases">
        <title>Convergent genome expansion in fungi linked to evolution of root-endophyte symbiosis.</title>
        <authorList>
            <consortium name="DOE Joint Genome Institute"/>
            <person name="Ke Y.-H."/>
            <person name="Bonito G."/>
            <person name="Liao H.-L."/>
            <person name="Looney B."/>
            <person name="Rojas-Flechas A."/>
            <person name="Nash J."/>
            <person name="Hameed K."/>
            <person name="Schadt C."/>
            <person name="Martin F."/>
            <person name="Crous P.W."/>
            <person name="Miettinen O."/>
            <person name="Magnuson J.K."/>
            <person name="Labbe J."/>
            <person name="Jacobson D."/>
            <person name="Doktycz M.J."/>
            <person name="Veneault-Fourrey C."/>
            <person name="Kuo A."/>
            <person name="Mondo S."/>
            <person name="Calhoun S."/>
            <person name="Riley R."/>
            <person name="Ohm R."/>
            <person name="LaButti K."/>
            <person name="Andreopoulos B."/>
            <person name="Pangilinan J."/>
            <person name="Nolan M."/>
            <person name="Tritt A."/>
            <person name="Clum A."/>
            <person name="Lipzen A."/>
            <person name="Daum C."/>
            <person name="Barry K."/>
            <person name="Grigoriev I.V."/>
            <person name="Vilgalys R."/>
        </authorList>
    </citation>
    <scope>NUCLEOTIDE SEQUENCE</scope>
    <source>
        <strain evidence="8">PMI_201</strain>
    </source>
</reference>
<dbReference type="AlphaFoldDB" id="A0AAD4L205"/>
<keyword evidence="2 6" id="KW-0812">Transmembrane</keyword>
<keyword evidence="3 6" id="KW-1133">Transmembrane helix</keyword>
<feature type="transmembrane region" description="Helical" evidence="6">
    <location>
        <begin position="20"/>
        <end position="41"/>
    </location>
</feature>
<dbReference type="InterPro" id="IPR052337">
    <property type="entry name" value="SAT4-like"/>
</dbReference>
<protein>
    <recommendedName>
        <fullName evidence="7">Rhodopsin domain-containing protein</fullName>
    </recommendedName>
</protein>
<evidence type="ECO:0000256" key="3">
    <source>
        <dbReference type="ARBA" id="ARBA00022989"/>
    </source>
</evidence>
<feature type="transmembrane region" description="Helical" evidence="6">
    <location>
        <begin position="141"/>
        <end position="164"/>
    </location>
</feature>
<evidence type="ECO:0000256" key="2">
    <source>
        <dbReference type="ARBA" id="ARBA00022692"/>
    </source>
</evidence>
<keyword evidence="9" id="KW-1185">Reference proteome</keyword>
<feature type="transmembrane region" description="Helical" evidence="6">
    <location>
        <begin position="107"/>
        <end position="129"/>
    </location>
</feature>
<evidence type="ECO:0000256" key="1">
    <source>
        <dbReference type="ARBA" id="ARBA00004141"/>
    </source>
</evidence>
<evidence type="ECO:0000313" key="8">
    <source>
        <dbReference type="EMBL" id="KAH8705689.1"/>
    </source>
</evidence>
<evidence type="ECO:0000259" key="7">
    <source>
        <dbReference type="Pfam" id="PF20684"/>
    </source>
</evidence>
<dbReference type="PANTHER" id="PTHR33048">
    <property type="entry name" value="PTH11-LIKE INTEGRAL MEMBRANE PROTEIN (AFU_ORTHOLOGUE AFUA_5G11245)"/>
    <property type="match status" value="1"/>
</dbReference>
<gene>
    <name evidence="8" type="ORF">BGW36DRAFT_17088</name>
</gene>
<keyword evidence="4 6" id="KW-0472">Membrane</keyword>
<dbReference type="RefSeq" id="XP_046078310.1">
    <property type="nucleotide sequence ID" value="XM_046209650.1"/>
</dbReference>
<dbReference type="GeneID" id="70239937"/>
<feature type="transmembrane region" description="Helical" evidence="6">
    <location>
        <begin position="228"/>
        <end position="248"/>
    </location>
</feature>
<dbReference type="GO" id="GO:0016020">
    <property type="term" value="C:membrane"/>
    <property type="evidence" value="ECO:0007669"/>
    <property type="project" value="UniProtKB-SubCell"/>
</dbReference>
<dbReference type="InterPro" id="IPR049326">
    <property type="entry name" value="Rhodopsin_dom_fungi"/>
</dbReference>
<evidence type="ECO:0000256" key="6">
    <source>
        <dbReference type="SAM" id="Phobius"/>
    </source>
</evidence>
<feature type="transmembrane region" description="Helical" evidence="6">
    <location>
        <begin position="53"/>
        <end position="74"/>
    </location>
</feature>
<dbReference type="EMBL" id="JAJTJA010000001">
    <property type="protein sequence ID" value="KAH8705689.1"/>
    <property type="molecule type" value="Genomic_DNA"/>
</dbReference>
<comment type="similarity">
    <text evidence="5">Belongs to the SAT4 family.</text>
</comment>
<proteinExistence type="inferred from homology"/>
<evidence type="ECO:0000256" key="4">
    <source>
        <dbReference type="ARBA" id="ARBA00023136"/>
    </source>
</evidence>
<dbReference type="Proteomes" id="UP001201262">
    <property type="component" value="Unassembled WGS sequence"/>
</dbReference>
<evidence type="ECO:0000313" key="9">
    <source>
        <dbReference type="Proteomes" id="UP001201262"/>
    </source>
</evidence>